<evidence type="ECO:0008006" key="4">
    <source>
        <dbReference type="Google" id="ProtNLM"/>
    </source>
</evidence>
<proteinExistence type="predicted"/>
<evidence type="ECO:0000256" key="1">
    <source>
        <dbReference type="SAM" id="SignalP"/>
    </source>
</evidence>
<gene>
    <name evidence="2" type="ORF">CSSPTR1EN2_LOCUS8082</name>
</gene>
<reference evidence="2" key="1">
    <citation type="submission" date="2024-02" db="EMBL/GenBank/DDBJ databases">
        <authorList>
            <consortium name="ELIXIR-Norway"/>
            <consortium name="Elixir Norway"/>
        </authorList>
    </citation>
    <scope>NUCLEOTIDE SEQUENCE</scope>
</reference>
<keyword evidence="1" id="KW-0732">Signal</keyword>
<evidence type="ECO:0000313" key="2">
    <source>
        <dbReference type="EMBL" id="CAK9205905.1"/>
    </source>
</evidence>
<dbReference type="SUPFAM" id="SSF54427">
    <property type="entry name" value="NTF2-like"/>
    <property type="match status" value="1"/>
</dbReference>
<dbReference type="Proteomes" id="UP001497512">
    <property type="component" value="Chromosome 15"/>
</dbReference>
<keyword evidence="3" id="KW-1185">Reference proteome</keyword>
<dbReference type="PANTHER" id="PTHR34213">
    <property type="entry name" value="NUCLEAR TRANSPORT FACTOR 2 (NTF2) FAMILY PROTEIN"/>
    <property type="match status" value="1"/>
</dbReference>
<protein>
    <recommendedName>
        <fullName evidence="4">SnoaL-like domain-containing protein</fullName>
    </recommendedName>
</protein>
<dbReference type="EMBL" id="OZ019907">
    <property type="protein sequence ID" value="CAK9205905.1"/>
    <property type="molecule type" value="Genomic_DNA"/>
</dbReference>
<name>A0ABP0TW21_9BRYO</name>
<feature type="signal peptide" evidence="1">
    <location>
        <begin position="1"/>
        <end position="35"/>
    </location>
</feature>
<feature type="chain" id="PRO_5047239444" description="SnoaL-like domain-containing protein" evidence="1">
    <location>
        <begin position="36"/>
        <end position="255"/>
    </location>
</feature>
<accession>A0ABP0TW21</accession>
<dbReference type="InterPro" id="IPR032710">
    <property type="entry name" value="NTF2-like_dom_sf"/>
</dbReference>
<sequence>MELLSAGRLHVHKAQIVFALLLLLLLHCFIVSVSAPSPTCSSSPSSSSSSGTCLPWLLPLLLLMYHVGEPIPSASNQGGQADTSSSDPKLQHEKLGNLSADIIPQLLKLYDCTATPADYEIYAPKAIFEDPLMQAHGIKQIKSAFYSIPKVFKEAQIVDYTITEEETTPGSGEIRIDNLQQYKVAGKTINMVSLIKLQVQDGKVVRHEDLWNKNPLWNKNTIKVPLIGRAFEGLRRGNMMFTHLLMGFGKDRPTH</sequence>
<evidence type="ECO:0000313" key="3">
    <source>
        <dbReference type="Proteomes" id="UP001497512"/>
    </source>
</evidence>
<organism evidence="2 3">
    <name type="scientific">Sphagnum troendelagicum</name>
    <dbReference type="NCBI Taxonomy" id="128251"/>
    <lineage>
        <taxon>Eukaryota</taxon>
        <taxon>Viridiplantae</taxon>
        <taxon>Streptophyta</taxon>
        <taxon>Embryophyta</taxon>
        <taxon>Bryophyta</taxon>
        <taxon>Sphagnophytina</taxon>
        <taxon>Sphagnopsida</taxon>
        <taxon>Sphagnales</taxon>
        <taxon>Sphagnaceae</taxon>
        <taxon>Sphagnum</taxon>
    </lineage>
</organism>
<dbReference type="PANTHER" id="PTHR34213:SF2">
    <property type="entry name" value="NUCLEAR TRANSPORT FACTOR 2 (NTF2) FAMILY PROTEIN"/>
    <property type="match status" value="1"/>
</dbReference>